<keyword evidence="2" id="KW-1185">Reference proteome</keyword>
<organism evidence="1 2">
    <name type="scientific">Thalassovita mangrovi</name>
    <dbReference type="NCBI Taxonomy" id="2692236"/>
    <lineage>
        <taxon>Bacteria</taxon>
        <taxon>Pseudomonadati</taxon>
        <taxon>Pseudomonadota</taxon>
        <taxon>Alphaproteobacteria</taxon>
        <taxon>Rhodobacterales</taxon>
        <taxon>Roseobacteraceae</taxon>
        <taxon>Thalassovita</taxon>
    </lineage>
</organism>
<dbReference type="EMBL" id="WWEN01000004">
    <property type="protein sequence ID" value="MYM55973.1"/>
    <property type="molecule type" value="Genomic_DNA"/>
</dbReference>
<gene>
    <name evidence="1" type="ORF">GR167_11720</name>
</gene>
<dbReference type="Proteomes" id="UP000479043">
    <property type="component" value="Unassembled WGS sequence"/>
</dbReference>
<sequence length="227" mass="23789">MTGGRTGPRRVLVGAGCFADALAALRLLERLDGPYLDEIRGVLVEDTGFSGAAMPGQRVVSAAGVLSVAPSAQQLRRQFERDARAFERMLSQIAGSGKWSFEHQEGELFGHLRDAARGWDMLLVGHRKTQALPGRVILIAPTAGASARAADFAAELAGVLGVPVQRLAVRPGGEAALLDRLGRIPAAALVIDLSAGGLTGEEPLQALIDAARCPAFVLEPKEEPAQG</sequence>
<dbReference type="AlphaFoldDB" id="A0A6L8LK04"/>
<name>A0A6L8LK04_9RHOB</name>
<evidence type="ECO:0000313" key="1">
    <source>
        <dbReference type="EMBL" id="MYM55973.1"/>
    </source>
</evidence>
<accession>A0A6L8LK04</accession>
<reference evidence="1 2" key="1">
    <citation type="submission" date="2020-01" db="EMBL/GenBank/DDBJ databases">
        <authorList>
            <person name="Chen S."/>
        </authorList>
    </citation>
    <scope>NUCLEOTIDE SEQUENCE [LARGE SCALE GENOMIC DNA]</scope>
    <source>
        <strain evidence="1 2">GS-10</strain>
    </source>
</reference>
<protein>
    <submittedName>
        <fullName evidence="1">Uncharacterized protein</fullName>
    </submittedName>
</protein>
<comment type="caution">
    <text evidence="1">The sequence shown here is derived from an EMBL/GenBank/DDBJ whole genome shotgun (WGS) entry which is preliminary data.</text>
</comment>
<dbReference type="RefSeq" id="WP_160973694.1">
    <property type="nucleotide sequence ID" value="NZ_WWEN01000004.1"/>
</dbReference>
<evidence type="ECO:0000313" key="2">
    <source>
        <dbReference type="Proteomes" id="UP000479043"/>
    </source>
</evidence>
<proteinExistence type="predicted"/>